<dbReference type="EMBL" id="FRBP01000001">
    <property type="protein sequence ID" value="SHK92488.1"/>
    <property type="molecule type" value="Genomic_DNA"/>
</dbReference>
<name>A0A1M6WFN1_9FIRM</name>
<feature type="chain" id="PRO_5015066923" description="WxL domain-containing protein" evidence="1">
    <location>
        <begin position="28"/>
        <end position="189"/>
    </location>
</feature>
<evidence type="ECO:0000256" key="1">
    <source>
        <dbReference type="SAM" id="SignalP"/>
    </source>
</evidence>
<dbReference type="EMBL" id="JACCKS010000019">
    <property type="protein sequence ID" value="NZA39326.1"/>
    <property type="molecule type" value="Genomic_DNA"/>
</dbReference>
<keyword evidence="1" id="KW-0732">Signal</keyword>
<evidence type="ECO:0000313" key="4">
    <source>
        <dbReference type="Proteomes" id="UP000184012"/>
    </source>
</evidence>
<organism evidence="2 5">
    <name type="scientific">Eubacterium callanderi</name>
    <dbReference type="NCBI Taxonomy" id="53442"/>
    <lineage>
        <taxon>Bacteria</taxon>
        <taxon>Bacillati</taxon>
        <taxon>Bacillota</taxon>
        <taxon>Clostridia</taxon>
        <taxon>Eubacteriales</taxon>
        <taxon>Eubacteriaceae</taxon>
        <taxon>Eubacterium</taxon>
    </lineage>
</organism>
<proteinExistence type="predicted"/>
<dbReference type="RefSeq" id="WP_073381960.1">
    <property type="nucleotide sequence ID" value="NZ_CABJAI010000009.1"/>
</dbReference>
<evidence type="ECO:0000313" key="5">
    <source>
        <dbReference type="Proteomes" id="UP000586254"/>
    </source>
</evidence>
<gene>
    <name evidence="2" type="ORF">H0N91_14610</name>
    <name evidence="3" type="ORF">SAMN04515649_101273</name>
</gene>
<accession>A0A1M6WFN1</accession>
<dbReference type="AlphaFoldDB" id="A0A1M6WFN1"/>
<comment type="caution">
    <text evidence="2">The sequence shown here is derived from an EMBL/GenBank/DDBJ whole genome shotgun (WGS) entry which is preliminary data.</text>
</comment>
<evidence type="ECO:0000313" key="3">
    <source>
        <dbReference type="EMBL" id="SHK92488.1"/>
    </source>
</evidence>
<dbReference type="Proteomes" id="UP000184012">
    <property type="component" value="Unassembled WGS sequence"/>
</dbReference>
<reference evidence="2 5" key="2">
    <citation type="submission" date="2020-07" db="EMBL/GenBank/DDBJ databases">
        <title>Organ Donor 1.</title>
        <authorList>
            <person name="Marsh A.J."/>
            <person name="Azcarate-Peril M.A."/>
        </authorList>
    </citation>
    <scope>NUCLEOTIDE SEQUENCE [LARGE SCALE GENOMIC DNA]</scope>
    <source>
        <strain evidence="2 5">AMC0717</strain>
    </source>
</reference>
<evidence type="ECO:0000313" key="2">
    <source>
        <dbReference type="EMBL" id="NZA39326.1"/>
    </source>
</evidence>
<protein>
    <recommendedName>
        <fullName evidence="6">WxL domain-containing protein</fullName>
    </recommendedName>
</protein>
<feature type="signal peptide" evidence="1">
    <location>
        <begin position="1"/>
        <end position="27"/>
    </location>
</feature>
<dbReference type="Proteomes" id="UP000586254">
    <property type="component" value="Unassembled WGS sequence"/>
</dbReference>
<evidence type="ECO:0008006" key="6">
    <source>
        <dbReference type="Google" id="ProtNLM"/>
    </source>
</evidence>
<reference evidence="3 4" key="1">
    <citation type="submission" date="2016-11" db="EMBL/GenBank/DDBJ databases">
        <authorList>
            <person name="Varghese N."/>
            <person name="Submissions S."/>
        </authorList>
    </citation>
    <scope>NUCLEOTIDE SEQUENCE [LARGE SCALE GENOMIC DNA]</scope>
    <source>
        <strain evidence="3 4">FD</strain>
    </source>
</reference>
<sequence>MAMKKKIAAAIGTVLITALCFGGSVFAESKPVNGTGAEESNAVDGTTDATVTYTQAQDPTWSVNIPKSVDFGKINAATQNVTKILDYSASISNNQVTSLKIALKSATGPSFAMKDATHNITVADAFTIRDNTGNDLTAGGTLLTLANGETGTAQAILDVSKFKTASISDGDHAFTGNFAVTITPVKATP</sequence>